<evidence type="ECO:0000259" key="5">
    <source>
        <dbReference type="Pfam" id="PF09699"/>
    </source>
</evidence>
<evidence type="ECO:0000313" key="8">
    <source>
        <dbReference type="Proteomes" id="UP001143328"/>
    </source>
</evidence>
<evidence type="ECO:0000259" key="6">
    <source>
        <dbReference type="Pfam" id="PF13435"/>
    </source>
</evidence>
<dbReference type="InterPro" id="IPR036280">
    <property type="entry name" value="Multihaem_cyt_sf"/>
</dbReference>
<gene>
    <name evidence="7" type="ORF">GCM10017655_27700</name>
</gene>
<dbReference type="PANTHER" id="PTHR35038:SF8">
    <property type="entry name" value="C-TYPE POLYHEME CYTOCHROME OMCC"/>
    <property type="match status" value="1"/>
</dbReference>
<keyword evidence="8" id="KW-1185">Reference proteome</keyword>
<accession>A0A9W6KA06</accession>
<dbReference type="Pfam" id="PF13646">
    <property type="entry name" value="HEAT_2"/>
    <property type="match status" value="1"/>
</dbReference>
<dbReference type="InterPro" id="IPR051829">
    <property type="entry name" value="Multiheme_Cytochr_ET"/>
</dbReference>
<feature type="region of interest" description="Disordered" evidence="3">
    <location>
        <begin position="1"/>
        <end position="25"/>
    </location>
</feature>
<reference evidence="7" key="1">
    <citation type="journal article" date="2014" name="Int. J. Syst. Evol. Microbiol.">
        <title>Complete genome sequence of Corynebacterium casei LMG S-19264T (=DSM 44701T), isolated from a smear-ripened cheese.</title>
        <authorList>
            <consortium name="US DOE Joint Genome Institute (JGI-PGF)"/>
            <person name="Walter F."/>
            <person name="Albersmeier A."/>
            <person name="Kalinowski J."/>
            <person name="Ruckert C."/>
        </authorList>
    </citation>
    <scope>NUCLEOTIDE SEQUENCE</scope>
    <source>
        <strain evidence="7">VKM B-2935</strain>
    </source>
</reference>
<keyword evidence="2" id="KW-0802">TPR repeat</keyword>
<evidence type="ECO:0000256" key="2">
    <source>
        <dbReference type="PROSITE-ProRule" id="PRU00339"/>
    </source>
</evidence>
<dbReference type="Pfam" id="PF14559">
    <property type="entry name" value="TPR_19"/>
    <property type="match status" value="2"/>
</dbReference>
<dbReference type="InterPro" id="IPR011989">
    <property type="entry name" value="ARM-like"/>
</dbReference>
<evidence type="ECO:0000256" key="1">
    <source>
        <dbReference type="ARBA" id="ARBA00022729"/>
    </source>
</evidence>
<name>A0A9W6KA06_9PSED</name>
<dbReference type="SMART" id="SM00028">
    <property type="entry name" value="TPR"/>
    <property type="match status" value="4"/>
</dbReference>
<dbReference type="AlphaFoldDB" id="A0A9W6KA06"/>
<dbReference type="SUPFAM" id="SSF48695">
    <property type="entry name" value="Multiheme cytochromes"/>
    <property type="match status" value="1"/>
</dbReference>
<evidence type="ECO:0000313" key="7">
    <source>
        <dbReference type="EMBL" id="GLK89708.1"/>
    </source>
</evidence>
<dbReference type="RefSeq" id="WP_271195895.1">
    <property type="nucleotide sequence ID" value="NZ_BSFN01000007.1"/>
</dbReference>
<feature type="domain" description="Cytochrome c-552/4" evidence="6">
    <location>
        <begin position="212"/>
        <end position="253"/>
    </location>
</feature>
<evidence type="ECO:0000256" key="4">
    <source>
        <dbReference type="SAM" id="Phobius"/>
    </source>
</evidence>
<dbReference type="InterPro" id="IPR010177">
    <property type="entry name" value="Paired_CXXCH_1"/>
</dbReference>
<feature type="domain" description="Cytochrome c-552/4" evidence="6">
    <location>
        <begin position="85"/>
        <end position="106"/>
    </location>
</feature>
<dbReference type="Pfam" id="PF13435">
    <property type="entry name" value="Cytochrome_C554"/>
    <property type="match status" value="2"/>
</dbReference>
<feature type="repeat" description="TPR" evidence="2">
    <location>
        <begin position="685"/>
        <end position="718"/>
    </location>
</feature>
<dbReference type="InterPro" id="IPR023155">
    <property type="entry name" value="Cyt_c-552/4"/>
</dbReference>
<evidence type="ECO:0000256" key="3">
    <source>
        <dbReference type="SAM" id="MobiDB-lite"/>
    </source>
</evidence>
<dbReference type="Proteomes" id="UP001143328">
    <property type="component" value="Unassembled WGS sequence"/>
</dbReference>
<feature type="transmembrane region" description="Helical" evidence="4">
    <location>
        <begin position="32"/>
        <end position="50"/>
    </location>
</feature>
<reference evidence="7" key="2">
    <citation type="submission" date="2023-01" db="EMBL/GenBank/DDBJ databases">
        <authorList>
            <person name="Sun Q."/>
            <person name="Evtushenko L."/>
        </authorList>
    </citation>
    <scope>NUCLEOTIDE SEQUENCE</scope>
    <source>
        <strain evidence="7">VKM B-2935</strain>
    </source>
</reference>
<comment type="caution">
    <text evidence="7">The sequence shown here is derived from an EMBL/GenBank/DDBJ whole genome shotgun (WGS) entry which is preliminary data.</text>
</comment>
<dbReference type="SUPFAM" id="SSF48452">
    <property type="entry name" value="TPR-like"/>
    <property type="match status" value="1"/>
</dbReference>
<feature type="domain" description="Doubled CXXCH motif" evidence="5">
    <location>
        <begin position="348"/>
        <end position="379"/>
    </location>
</feature>
<protein>
    <recommendedName>
        <fullName evidence="9">Doubled CXXCH domain-containing protein</fullName>
    </recommendedName>
</protein>
<dbReference type="Gene3D" id="1.10.1130.10">
    <property type="entry name" value="Flavocytochrome C3, Chain A"/>
    <property type="match status" value="2"/>
</dbReference>
<dbReference type="PROSITE" id="PS50005">
    <property type="entry name" value="TPR"/>
    <property type="match status" value="1"/>
</dbReference>
<sequence length="795" mass="86520">MPKHKKKNTPAPSTTPPLAASEANDKPANRPVALIIFAVVLLISLPIWLYRQHTAAPVVPTTVASAPVASSEPQQPPATFVDEGQCVACHSEQTKAWTGSHHQKAMLPATAGNVLGDFNNSTYKGDVDTSHFSQRDGAYWINTPGPDGKPADFKVAYTFGIEPLQQYLLEMPGGRLQASGVAWDTQKQRWFEMYPGEKVDFRDDLHWSKPTQNANFMCVECHTTDFKRNFSPTADSFNSTWNNLGVGCQSCHGPASRHLQWSAGKNLNKQQPDKGFGTALASADAITQVETCGRCHARRAPLGDGYTHKNRLLDDYLPAALTADLYQVDGKIKEEVFEYGSFTQSKMFAKGVTCTDCHNPHSNQLKAPGNGVCLQCHNPSGKPVRAGIDGAGLKPKNYEAPEHTKHKPGQPGSQCVDCHMPGKLYMVNDYRHDHSLSIPNPAHSAKIGSTDACAACHKGASSKIAEQFKIWYGDTPVHDGGYADALFAARHGSPGAARMLLQQLARTDLPAIRRATVLAQLPTYPSQRALEQAAIALNNPAPQVRAAAVDAVAAMGSAEQFISLLTPRLSDPVRAVRMAAASQLANIPAQQRAAIDKLWRPVIEEYETTQQALRDRAEANLNLAMLYQNTGRGGQSEAALREALQRNPDFLPAVVSLAQLLDAQGQHAPALQLLNDAMAKHPKAGLLQHSLGLTLIRAGERDKALAALAKAAQLTPDDPQFTYIYAIALHDLGKPEEARNQLDALLKRQPTNRNARMALISYWHEAGQPQKVQVLQAELEQQNPDDPELQQAPNK</sequence>
<keyword evidence="4" id="KW-1133">Transmembrane helix</keyword>
<dbReference type="Pfam" id="PF09699">
    <property type="entry name" value="Paired_CXXCH_1"/>
    <property type="match status" value="1"/>
</dbReference>
<dbReference type="EMBL" id="BSFN01000007">
    <property type="protein sequence ID" value="GLK89708.1"/>
    <property type="molecule type" value="Genomic_DNA"/>
</dbReference>
<evidence type="ECO:0008006" key="9">
    <source>
        <dbReference type="Google" id="ProtNLM"/>
    </source>
</evidence>
<dbReference type="Gene3D" id="1.25.40.10">
    <property type="entry name" value="Tetratricopeptide repeat domain"/>
    <property type="match status" value="1"/>
</dbReference>
<keyword evidence="1" id="KW-0732">Signal</keyword>
<dbReference type="PANTHER" id="PTHR35038">
    <property type="entry name" value="DISSIMILATORY SULFITE REDUCTASE SIRA"/>
    <property type="match status" value="1"/>
</dbReference>
<keyword evidence="4" id="KW-0472">Membrane</keyword>
<proteinExistence type="predicted"/>
<dbReference type="InterPro" id="IPR019734">
    <property type="entry name" value="TPR_rpt"/>
</dbReference>
<feature type="compositionally biased region" description="Low complexity" evidence="3">
    <location>
        <begin position="9"/>
        <end position="22"/>
    </location>
</feature>
<dbReference type="InterPro" id="IPR011990">
    <property type="entry name" value="TPR-like_helical_dom_sf"/>
</dbReference>
<organism evidence="7 8">
    <name type="scientific">Pseudomonas turukhanskensis</name>
    <dbReference type="NCBI Taxonomy" id="1806536"/>
    <lineage>
        <taxon>Bacteria</taxon>
        <taxon>Pseudomonadati</taxon>
        <taxon>Pseudomonadota</taxon>
        <taxon>Gammaproteobacteria</taxon>
        <taxon>Pseudomonadales</taxon>
        <taxon>Pseudomonadaceae</taxon>
        <taxon>Pseudomonas</taxon>
    </lineage>
</organism>
<dbReference type="Gene3D" id="1.25.10.10">
    <property type="entry name" value="Leucine-rich Repeat Variant"/>
    <property type="match status" value="1"/>
</dbReference>
<keyword evidence="4" id="KW-0812">Transmembrane</keyword>